<accession>A0ABV6HPK1</accession>
<protein>
    <submittedName>
        <fullName evidence="1">Uncharacterized protein</fullName>
    </submittedName>
</protein>
<dbReference type="RefSeq" id="WP_157622304.1">
    <property type="nucleotide sequence ID" value="NZ_JBHLWO010000002.1"/>
</dbReference>
<dbReference type="EMBL" id="JBHLWO010000002">
    <property type="protein sequence ID" value="MFC0320817.1"/>
    <property type="molecule type" value="Genomic_DNA"/>
</dbReference>
<evidence type="ECO:0000313" key="1">
    <source>
        <dbReference type="EMBL" id="MFC0320817.1"/>
    </source>
</evidence>
<evidence type="ECO:0000313" key="2">
    <source>
        <dbReference type="Proteomes" id="UP001589774"/>
    </source>
</evidence>
<sequence>MDMKYDFDESRIRIEYASSIGKLEQEARLNRVGLWHDHNPIAPWKWRKPKTVVGNPN</sequence>
<organism evidence="1 2">
    <name type="scientific">Olivibacter oleidegradans</name>
    <dbReference type="NCBI Taxonomy" id="760123"/>
    <lineage>
        <taxon>Bacteria</taxon>
        <taxon>Pseudomonadati</taxon>
        <taxon>Bacteroidota</taxon>
        <taxon>Sphingobacteriia</taxon>
        <taxon>Sphingobacteriales</taxon>
        <taxon>Sphingobacteriaceae</taxon>
        <taxon>Olivibacter</taxon>
    </lineage>
</organism>
<name>A0ABV6HPK1_9SPHI</name>
<keyword evidence="2" id="KW-1185">Reference proteome</keyword>
<comment type="caution">
    <text evidence="1">The sequence shown here is derived from an EMBL/GenBank/DDBJ whole genome shotgun (WGS) entry which is preliminary data.</text>
</comment>
<gene>
    <name evidence="1" type="ORF">ACFFI0_21000</name>
</gene>
<dbReference type="Proteomes" id="UP001589774">
    <property type="component" value="Unassembled WGS sequence"/>
</dbReference>
<proteinExistence type="predicted"/>
<reference evidence="1 2" key="1">
    <citation type="submission" date="2024-09" db="EMBL/GenBank/DDBJ databases">
        <authorList>
            <person name="Sun Q."/>
            <person name="Mori K."/>
        </authorList>
    </citation>
    <scope>NUCLEOTIDE SEQUENCE [LARGE SCALE GENOMIC DNA]</scope>
    <source>
        <strain evidence="1 2">CCM 7765</strain>
    </source>
</reference>